<evidence type="ECO:0000256" key="3">
    <source>
        <dbReference type="ARBA" id="ARBA00022801"/>
    </source>
</evidence>
<keyword evidence="3" id="KW-0378">Hydrolase</keyword>
<dbReference type="OrthoDB" id="531541at2759"/>
<feature type="signal peptide" evidence="8">
    <location>
        <begin position="1"/>
        <end position="17"/>
    </location>
</feature>
<dbReference type="GO" id="GO:0006508">
    <property type="term" value="P:proteolysis"/>
    <property type="evidence" value="ECO:0007669"/>
    <property type="project" value="UniProtKB-KW"/>
</dbReference>
<evidence type="ECO:0000256" key="5">
    <source>
        <dbReference type="ARBA" id="ARBA00023529"/>
    </source>
</evidence>
<dbReference type="InterPro" id="IPR036852">
    <property type="entry name" value="Peptidase_S8/S53_dom_sf"/>
</dbReference>
<feature type="chain" id="PRO_5029531388" description="subtilisin" evidence="8">
    <location>
        <begin position="18"/>
        <end position="252"/>
    </location>
</feature>
<evidence type="ECO:0000256" key="6">
    <source>
        <dbReference type="ARBA" id="ARBA00023619"/>
    </source>
</evidence>
<dbReference type="Proteomes" id="UP000591131">
    <property type="component" value="Unassembled WGS sequence"/>
</dbReference>
<keyword evidence="11" id="KW-1185">Reference proteome</keyword>
<proteinExistence type="inferred from homology"/>
<sequence>MFTRLVVFGNVVFWVTGVCEVVQHLPGLTVSAPVDDPLYKEQRLVSTRVKREKVTVALIDGGVNADHEDLVANVIKGYNVITHDDDTYDVDGHGTKMAGVRGATLNNSIGLAGVADLVNIMPISYGDSPSLKAATAAIDYVIRRRNIKIILFANSASETTRDFDAKVKEADAAGILMVVAAGNDGRDITVNKRFPCSLTTHLKGMLCVTATIGSSMRLDPRANFANYEDIAAPGVNILTTTITGGYGYATGC</sequence>
<dbReference type="GO" id="GO:0004252">
    <property type="term" value="F:serine-type endopeptidase activity"/>
    <property type="evidence" value="ECO:0007669"/>
    <property type="project" value="UniProtKB-EC"/>
</dbReference>
<dbReference type="PROSITE" id="PS51892">
    <property type="entry name" value="SUBTILASE"/>
    <property type="match status" value="1"/>
</dbReference>
<keyword evidence="2" id="KW-0645">Protease</keyword>
<organism evidence="10 11">
    <name type="scientific">Perkinsus chesapeaki</name>
    <name type="common">Clam parasite</name>
    <name type="synonym">Perkinsus andrewsi</name>
    <dbReference type="NCBI Taxonomy" id="330153"/>
    <lineage>
        <taxon>Eukaryota</taxon>
        <taxon>Sar</taxon>
        <taxon>Alveolata</taxon>
        <taxon>Perkinsozoa</taxon>
        <taxon>Perkinsea</taxon>
        <taxon>Perkinsida</taxon>
        <taxon>Perkinsidae</taxon>
        <taxon>Perkinsus</taxon>
    </lineage>
</organism>
<reference evidence="10 11" key="1">
    <citation type="submission" date="2020-04" db="EMBL/GenBank/DDBJ databases">
        <title>Perkinsus chesapeaki whole genome sequence.</title>
        <authorList>
            <person name="Bogema D.R."/>
        </authorList>
    </citation>
    <scope>NUCLEOTIDE SEQUENCE [LARGE SCALE GENOMIC DNA]</scope>
    <source>
        <strain evidence="10">ATCC PRA-425</strain>
    </source>
</reference>
<dbReference type="AlphaFoldDB" id="A0A7J6MA64"/>
<dbReference type="InterPro" id="IPR015500">
    <property type="entry name" value="Peptidase_S8_subtilisin-rel"/>
</dbReference>
<evidence type="ECO:0000256" key="8">
    <source>
        <dbReference type="SAM" id="SignalP"/>
    </source>
</evidence>
<comment type="similarity">
    <text evidence="1 7">Belongs to the peptidase S8 family.</text>
</comment>
<dbReference type="EMBL" id="JAAPAO010000191">
    <property type="protein sequence ID" value="KAF4668419.1"/>
    <property type="molecule type" value="Genomic_DNA"/>
</dbReference>
<dbReference type="Gene3D" id="3.40.50.200">
    <property type="entry name" value="Peptidase S8/S53 domain"/>
    <property type="match status" value="1"/>
</dbReference>
<evidence type="ECO:0000256" key="2">
    <source>
        <dbReference type="ARBA" id="ARBA00022670"/>
    </source>
</evidence>
<evidence type="ECO:0000259" key="9">
    <source>
        <dbReference type="Pfam" id="PF00082"/>
    </source>
</evidence>
<accession>A0A7J6MA64</accession>
<evidence type="ECO:0000256" key="4">
    <source>
        <dbReference type="ARBA" id="ARBA00022825"/>
    </source>
</evidence>
<dbReference type="PRINTS" id="PR00723">
    <property type="entry name" value="SUBTILISIN"/>
</dbReference>
<dbReference type="PANTHER" id="PTHR43806:SF11">
    <property type="entry name" value="CEREVISIN-RELATED"/>
    <property type="match status" value="1"/>
</dbReference>
<evidence type="ECO:0000313" key="10">
    <source>
        <dbReference type="EMBL" id="KAF4668419.1"/>
    </source>
</evidence>
<evidence type="ECO:0000256" key="1">
    <source>
        <dbReference type="ARBA" id="ARBA00011073"/>
    </source>
</evidence>
<dbReference type="EC" id="3.4.21.62" evidence="6"/>
<dbReference type="Pfam" id="PF00082">
    <property type="entry name" value="Peptidase_S8"/>
    <property type="match status" value="1"/>
</dbReference>
<dbReference type="InterPro" id="IPR000209">
    <property type="entry name" value="Peptidase_S8/S53_dom"/>
</dbReference>
<keyword evidence="4" id="KW-0720">Serine protease</keyword>
<evidence type="ECO:0000313" key="11">
    <source>
        <dbReference type="Proteomes" id="UP000591131"/>
    </source>
</evidence>
<protein>
    <recommendedName>
        <fullName evidence="6">subtilisin</fullName>
        <ecNumber evidence="6">3.4.21.62</ecNumber>
    </recommendedName>
</protein>
<dbReference type="SUPFAM" id="SSF52743">
    <property type="entry name" value="Subtilisin-like"/>
    <property type="match status" value="1"/>
</dbReference>
<dbReference type="InterPro" id="IPR050131">
    <property type="entry name" value="Peptidase_S8_subtilisin-like"/>
</dbReference>
<feature type="domain" description="Peptidase S8/S53" evidence="9">
    <location>
        <begin position="53"/>
        <end position="241"/>
    </location>
</feature>
<evidence type="ECO:0000256" key="7">
    <source>
        <dbReference type="PROSITE-ProRule" id="PRU01240"/>
    </source>
</evidence>
<dbReference type="PANTHER" id="PTHR43806">
    <property type="entry name" value="PEPTIDASE S8"/>
    <property type="match status" value="1"/>
</dbReference>
<gene>
    <name evidence="10" type="ORF">FOL47_003041</name>
</gene>
<comment type="caution">
    <text evidence="7">Lacks conserved residue(s) required for the propagation of feature annotation.</text>
</comment>
<name>A0A7J6MA64_PERCH</name>
<comment type="catalytic activity">
    <reaction evidence="5">
        <text>Hydrolysis of proteins with broad specificity for peptide bonds, and a preference for a large uncharged residue in P1. Hydrolyzes peptide amides.</text>
        <dbReference type="EC" id="3.4.21.62"/>
    </reaction>
</comment>
<comment type="caution">
    <text evidence="10">The sequence shown here is derived from an EMBL/GenBank/DDBJ whole genome shotgun (WGS) entry which is preliminary data.</text>
</comment>
<keyword evidence="8" id="KW-0732">Signal</keyword>